<comment type="caution">
    <text evidence="1">The sequence shown here is derived from an EMBL/GenBank/DDBJ whole genome shotgun (WGS) entry which is preliminary data.</text>
</comment>
<gene>
    <name evidence="1" type="ORF">L3Q82_026327</name>
</gene>
<evidence type="ECO:0000313" key="2">
    <source>
        <dbReference type="Proteomes" id="UP000831701"/>
    </source>
</evidence>
<keyword evidence="2" id="KW-1185">Reference proteome</keyword>
<dbReference type="Proteomes" id="UP000831701">
    <property type="component" value="Chromosome 9"/>
</dbReference>
<protein>
    <submittedName>
        <fullName evidence="1">Uncharacterized protein</fullName>
    </submittedName>
</protein>
<organism evidence="1 2">
    <name type="scientific">Scortum barcoo</name>
    <name type="common">barcoo grunter</name>
    <dbReference type="NCBI Taxonomy" id="214431"/>
    <lineage>
        <taxon>Eukaryota</taxon>
        <taxon>Metazoa</taxon>
        <taxon>Chordata</taxon>
        <taxon>Craniata</taxon>
        <taxon>Vertebrata</taxon>
        <taxon>Euteleostomi</taxon>
        <taxon>Actinopterygii</taxon>
        <taxon>Neopterygii</taxon>
        <taxon>Teleostei</taxon>
        <taxon>Neoteleostei</taxon>
        <taxon>Acanthomorphata</taxon>
        <taxon>Eupercaria</taxon>
        <taxon>Centrarchiformes</taxon>
        <taxon>Terapontoidei</taxon>
        <taxon>Terapontidae</taxon>
        <taxon>Scortum</taxon>
    </lineage>
</organism>
<dbReference type="EMBL" id="CM041539">
    <property type="protein sequence ID" value="KAI3367467.1"/>
    <property type="molecule type" value="Genomic_DNA"/>
</dbReference>
<accession>A0ACB8WHP5</accession>
<proteinExistence type="predicted"/>
<reference evidence="1" key="1">
    <citation type="submission" date="2022-04" db="EMBL/GenBank/DDBJ databases">
        <title>Jade perch genome.</title>
        <authorList>
            <person name="Chao B."/>
        </authorList>
    </citation>
    <scope>NUCLEOTIDE SEQUENCE</scope>
    <source>
        <strain evidence="1">CB-2022</strain>
    </source>
</reference>
<sequence>LASTANRERSDDTEGASRLAAQLIMVNVKKRKGRVVIDSDSEDSASDDNLDQELLSLAKRKRVDSGEQEEPVSKPAASTDSETSDSDDEWTVGGTKGKKKVKQGKGSEKKNATKKKVNKATASGSSDGDSSAESSAPEEALTDQDIPNALLFRQVRCPDSESNSSSSSSDSDSSEDEVFRDGYDDDLMGDAEDRARLEQMTEKEREQELFNRIEKREVLKRRFEIKKKLKTAKKKEKEEKKKKQEEEQEKRKLSQVQDTQVVMSHNKERRSKRDEKLDKKSQAMEELKAEREKKKNKTAELLAKRQPLKTSEVYSDDEEEEEEDDDKSSVKSDRSSRSSSYDDDEKEETPPKSQPVSLPDELNRVRLSRHKLERWCHMPFFAKTVTGCFVRIGIGNSSSKPVYRFVLPRSKVAEIVDVVETAKVYQLGSTRTNKGLQLRHGGDTRVFRLEFVSNQEFTESEFMKWKEAMMVAGMQVPTLDEITKKEQSIKEALNYKFNDKDIEDIVKEKDRFRKAPPNYAMKKTQLLKDKAMAEESGDGEKVKVIQDELNELEERAEALDRQRTKNISAISYINQRNRSWNIVESEKALVAEGQNSKNQQMDPFTRRQCKPTMVSNARDPSVHAAILAHLNQKYGSGSAADPSSAEKNKLGQANSKDKDVPKPTTDLSEDLFKVHDFDVKIDLQVPNAGHKMSWFAELAGKAEDFLNKVDQGAATALTKNQTRTSSFSSYGEESIIKPEYNTEGYKTDAAVTHHAYASSNDAPSYISAAAGNIKRSNATVLAGTANVASVPSGSGSSASSSAKTSSGFVRPKKSEQDVDDDMLFDFLNSSDPPVSTRRDSRREPAKVAVPVTEAQNPTPPPSTTPLTIPSAPSTPPSTRGVSRASSMSSLSALSLKTSEESSAKEQSQDTPDSSDSGLAVPQESSRQELSAPPTEEPQSQILSSLRLENQLLRNEVASLNQEMASVIQRAKDLQDELNQTRIRAEKWNSEQSQTDRMVRGLRSQVDDLTEALSAKDGQLAVLKIRLDEADQLLKSRSAALDEANKEKSRIMQDHTEGSSLQSQALETIQERLREAEMGLRREQDSYRQMQSEYAGRLSKLEAERQTLAETVTAAERRAAEEKLRVDDMQQQLKSAKAAAETAKQELQDYKHKASRILQSKEKLISSLKEGSGLDTLDGSGAMALELEDLRHDKELQREEIQKLQGQVHALRTEIQDLENQALTEAETWREQQAQLEEQQTLQNRAKQEMEAEVERYKQELQYLEEEQHRAKTTLQSRIKDREDEIQKLRNQLTNKTLSNSQAELENRLHQLTETLIQKQTMLEALGTEKNSLVFQLERLEQQLKNTQGGQSGGPAINMSGLEGPGTRQRNTPILFSDQDSPGVYGKVRKAASTIRPLQVTGVLILFCKVNNIRLGIFLRRYPMARVFVILYMVILHLWVMIVLLTYTPEMHHGHPDGR</sequence>
<feature type="non-terminal residue" evidence="1">
    <location>
        <position position="1"/>
    </location>
</feature>
<name>A0ACB8WHP5_9TELE</name>
<evidence type="ECO:0000313" key="1">
    <source>
        <dbReference type="EMBL" id="KAI3367467.1"/>
    </source>
</evidence>